<keyword evidence="2" id="KW-1185">Reference proteome</keyword>
<evidence type="ECO:0000313" key="1">
    <source>
        <dbReference type="EMBL" id="KAK7996038.1"/>
    </source>
</evidence>
<proteinExistence type="predicted"/>
<name>A0ABR1R1T6_9PEZI</name>
<comment type="caution">
    <text evidence="1">The sequence shown here is derived from an EMBL/GenBank/DDBJ whole genome shotgun (WGS) entry which is preliminary data.</text>
</comment>
<organism evidence="1 2">
    <name type="scientific">Apiospora marii</name>
    <dbReference type="NCBI Taxonomy" id="335849"/>
    <lineage>
        <taxon>Eukaryota</taxon>
        <taxon>Fungi</taxon>
        <taxon>Dikarya</taxon>
        <taxon>Ascomycota</taxon>
        <taxon>Pezizomycotina</taxon>
        <taxon>Sordariomycetes</taxon>
        <taxon>Xylariomycetidae</taxon>
        <taxon>Amphisphaeriales</taxon>
        <taxon>Apiosporaceae</taxon>
        <taxon>Apiospora</taxon>
    </lineage>
</organism>
<sequence>MNNSPPSDDALVTNVLPMGALSESKSIADVMNIVAGDNYCLHSALDLVDTTHILGQSQS</sequence>
<reference evidence="1 2" key="1">
    <citation type="submission" date="2023-01" db="EMBL/GenBank/DDBJ databases">
        <title>Analysis of 21 Apiospora genomes using comparative genomics revels a genus with tremendous synthesis potential of carbohydrate active enzymes and secondary metabolites.</title>
        <authorList>
            <person name="Sorensen T."/>
        </authorList>
    </citation>
    <scope>NUCLEOTIDE SEQUENCE [LARGE SCALE GENOMIC DNA]</scope>
    <source>
        <strain evidence="1 2">CBS 20057</strain>
    </source>
</reference>
<accession>A0ABR1R1T6</accession>
<gene>
    <name evidence="1" type="ORF">PG991_015505</name>
</gene>
<dbReference type="EMBL" id="JAQQWI010000022">
    <property type="protein sequence ID" value="KAK7996038.1"/>
    <property type="molecule type" value="Genomic_DNA"/>
</dbReference>
<dbReference type="Proteomes" id="UP001396898">
    <property type="component" value="Unassembled WGS sequence"/>
</dbReference>
<evidence type="ECO:0000313" key="2">
    <source>
        <dbReference type="Proteomes" id="UP001396898"/>
    </source>
</evidence>
<protein>
    <submittedName>
        <fullName evidence="1">Uncharacterized protein</fullName>
    </submittedName>
</protein>